<comment type="caution">
    <text evidence="3">The sequence shown here is derived from an EMBL/GenBank/DDBJ whole genome shotgun (WGS) entry which is preliminary data.</text>
</comment>
<dbReference type="GO" id="GO:0016740">
    <property type="term" value="F:transferase activity"/>
    <property type="evidence" value="ECO:0007669"/>
    <property type="project" value="UniProtKB-KW"/>
</dbReference>
<dbReference type="Gene3D" id="3.40.30.10">
    <property type="entry name" value="Glutaredoxin"/>
    <property type="match status" value="1"/>
</dbReference>
<dbReference type="Gene3D" id="1.20.1050.10">
    <property type="match status" value="1"/>
</dbReference>
<name>A0A2W5WLF0_9CAUL</name>
<dbReference type="SUPFAM" id="SSF47616">
    <property type="entry name" value="GST C-terminal domain-like"/>
    <property type="match status" value="1"/>
</dbReference>
<dbReference type="PROSITE" id="PS50405">
    <property type="entry name" value="GST_CTER"/>
    <property type="match status" value="1"/>
</dbReference>
<organism evidence="3 4">
    <name type="scientific">Caulobacter segnis</name>
    <dbReference type="NCBI Taxonomy" id="88688"/>
    <lineage>
        <taxon>Bacteria</taxon>
        <taxon>Pseudomonadati</taxon>
        <taxon>Pseudomonadota</taxon>
        <taxon>Alphaproteobacteria</taxon>
        <taxon>Caulobacterales</taxon>
        <taxon>Caulobacteraceae</taxon>
        <taxon>Caulobacter</taxon>
    </lineage>
</organism>
<dbReference type="InterPro" id="IPR034345">
    <property type="entry name" value="Gtt2-like_N"/>
</dbReference>
<dbReference type="RefSeq" id="WP_304276880.1">
    <property type="nucleotide sequence ID" value="NZ_QFQZ01000023.1"/>
</dbReference>
<dbReference type="SFLD" id="SFLDS00019">
    <property type="entry name" value="Glutathione_Transferase_(cytos"/>
    <property type="match status" value="1"/>
</dbReference>
<accession>A0A2W5WLF0</accession>
<dbReference type="EMBL" id="QFQZ01000023">
    <property type="protein sequence ID" value="PZR34718.1"/>
    <property type="molecule type" value="Genomic_DNA"/>
</dbReference>
<dbReference type="PROSITE" id="PS50404">
    <property type="entry name" value="GST_NTER"/>
    <property type="match status" value="1"/>
</dbReference>
<dbReference type="InterPro" id="IPR040079">
    <property type="entry name" value="Glutathione_S-Trfase"/>
</dbReference>
<dbReference type="InterPro" id="IPR004046">
    <property type="entry name" value="GST_C"/>
</dbReference>
<dbReference type="InterPro" id="IPR036249">
    <property type="entry name" value="Thioredoxin-like_sf"/>
</dbReference>
<dbReference type="CDD" id="cd03051">
    <property type="entry name" value="GST_N_GTT2_like"/>
    <property type="match status" value="1"/>
</dbReference>
<evidence type="ECO:0000313" key="4">
    <source>
        <dbReference type="Proteomes" id="UP000249393"/>
    </source>
</evidence>
<evidence type="ECO:0000313" key="3">
    <source>
        <dbReference type="EMBL" id="PZR34718.1"/>
    </source>
</evidence>
<protein>
    <submittedName>
        <fullName evidence="3">Glutathione S-transferase</fullName>
    </submittedName>
</protein>
<keyword evidence="3" id="KW-0808">Transferase</keyword>
<dbReference type="Proteomes" id="UP000249393">
    <property type="component" value="Unassembled WGS sequence"/>
</dbReference>
<proteinExistence type="predicted"/>
<dbReference type="InterPro" id="IPR004045">
    <property type="entry name" value="Glutathione_S-Trfase_N"/>
</dbReference>
<gene>
    <name evidence="3" type="ORF">DI526_09265</name>
</gene>
<sequence>MKLYGEAMPAPNPRRVRIFLAEKGIEVPEVHIGLRQGGHRQPEHLARNSLGQVPVLELDDGTTISETVAICRYFEALNPAPPLFGVTPLEQAQVEMWTRRIELRLMVPIGMFWRHAHPFTAHLLKQHTEFGESNREVVDRALLWLDGELADGRPHLTGEAYTMADIVGQTTLDFADFIGLPTPAEAKNVLAWRARMAARPSAGA</sequence>
<dbReference type="AlphaFoldDB" id="A0A2W5WLF0"/>
<dbReference type="PANTHER" id="PTHR44051:SF8">
    <property type="entry name" value="GLUTATHIONE S-TRANSFERASE GSTA"/>
    <property type="match status" value="1"/>
</dbReference>
<reference evidence="3 4" key="1">
    <citation type="submission" date="2017-08" db="EMBL/GenBank/DDBJ databases">
        <title>Infants hospitalized years apart are colonized by the same room-sourced microbial strains.</title>
        <authorList>
            <person name="Brooks B."/>
            <person name="Olm M.R."/>
            <person name="Firek B.A."/>
            <person name="Baker R."/>
            <person name="Thomas B.C."/>
            <person name="Morowitz M.J."/>
            <person name="Banfield J.F."/>
        </authorList>
    </citation>
    <scope>NUCLEOTIDE SEQUENCE [LARGE SCALE GENOMIC DNA]</scope>
    <source>
        <strain evidence="3">S2_003_000_R2_4</strain>
    </source>
</reference>
<dbReference type="SUPFAM" id="SSF52833">
    <property type="entry name" value="Thioredoxin-like"/>
    <property type="match status" value="1"/>
</dbReference>
<dbReference type="PANTHER" id="PTHR44051">
    <property type="entry name" value="GLUTATHIONE S-TRANSFERASE-RELATED"/>
    <property type="match status" value="1"/>
</dbReference>
<feature type="domain" description="GST C-terminal" evidence="2">
    <location>
        <begin position="87"/>
        <end position="204"/>
    </location>
</feature>
<evidence type="ECO:0000259" key="2">
    <source>
        <dbReference type="PROSITE" id="PS50405"/>
    </source>
</evidence>
<dbReference type="InterPro" id="IPR036282">
    <property type="entry name" value="Glutathione-S-Trfase_C_sf"/>
</dbReference>
<evidence type="ECO:0000259" key="1">
    <source>
        <dbReference type="PROSITE" id="PS50404"/>
    </source>
</evidence>
<dbReference type="Pfam" id="PF13409">
    <property type="entry name" value="GST_N_2"/>
    <property type="match status" value="1"/>
</dbReference>
<dbReference type="Pfam" id="PF00043">
    <property type="entry name" value="GST_C"/>
    <property type="match status" value="1"/>
</dbReference>
<feature type="domain" description="GST N-terminal" evidence="1">
    <location>
        <begin position="1"/>
        <end position="82"/>
    </location>
</feature>
<dbReference type="InterPro" id="IPR010987">
    <property type="entry name" value="Glutathione-S-Trfase_C-like"/>
</dbReference>
<dbReference type="SFLD" id="SFLDG00358">
    <property type="entry name" value="Main_(cytGST)"/>
    <property type="match status" value="1"/>
</dbReference>